<accession>W6MBK8</accession>
<name>W6MBK8_9GAMM</name>
<evidence type="ECO:0008006" key="3">
    <source>
        <dbReference type="Google" id="ProtNLM"/>
    </source>
</evidence>
<proteinExistence type="predicted"/>
<comment type="caution">
    <text evidence="1">The sequence shown here is derived from an EMBL/GenBank/DDBJ whole genome shotgun (WGS) entry which is preliminary data.</text>
</comment>
<protein>
    <recommendedName>
        <fullName evidence="3">Transposase</fullName>
    </recommendedName>
</protein>
<keyword evidence="2" id="KW-1185">Reference proteome</keyword>
<organism evidence="1 2">
    <name type="scientific">Candidatus Competibacter denitrificans Run_A_D11</name>
    <dbReference type="NCBI Taxonomy" id="1400863"/>
    <lineage>
        <taxon>Bacteria</taxon>
        <taxon>Pseudomonadati</taxon>
        <taxon>Pseudomonadota</taxon>
        <taxon>Gammaproteobacteria</taxon>
        <taxon>Candidatus Competibacteraceae</taxon>
        <taxon>Candidatus Competibacter</taxon>
    </lineage>
</organism>
<dbReference type="EMBL" id="CBTJ020000063">
    <property type="protein sequence ID" value="CDI03535.1"/>
    <property type="molecule type" value="Genomic_DNA"/>
</dbReference>
<evidence type="ECO:0000313" key="2">
    <source>
        <dbReference type="Proteomes" id="UP000035760"/>
    </source>
</evidence>
<sequence length="59" mass="6901">MVTPDRDRDYWATNDLKMTALTRIRFTGYAWSIETDHRGIKQYCGAEYAQSDPRRPCAT</sequence>
<gene>
    <name evidence="1" type="ORF">BN873_540010</name>
</gene>
<reference evidence="1" key="1">
    <citation type="submission" date="2013-07" db="EMBL/GenBank/DDBJ databases">
        <authorList>
            <person name="McIlroy S."/>
        </authorList>
    </citation>
    <scope>NUCLEOTIDE SEQUENCE [LARGE SCALE GENOMIC DNA]</scope>
    <source>
        <strain evidence="1">Run_A_D11</strain>
    </source>
</reference>
<evidence type="ECO:0000313" key="1">
    <source>
        <dbReference type="EMBL" id="CDI03535.1"/>
    </source>
</evidence>
<reference evidence="1" key="2">
    <citation type="submission" date="2014-03" db="EMBL/GenBank/DDBJ databases">
        <title>Candidatus Competibacter-lineage genomes retrieved from metagenomes reveal functional metabolic diversity.</title>
        <authorList>
            <person name="McIlroy S.J."/>
            <person name="Albertsen M."/>
            <person name="Andresen E.K."/>
            <person name="Saunders A.M."/>
            <person name="Kristiansen R."/>
            <person name="Stokholm-Bjerregaard M."/>
            <person name="Nielsen K.L."/>
            <person name="Nielsen P.H."/>
        </authorList>
    </citation>
    <scope>NUCLEOTIDE SEQUENCE</scope>
    <source>
        <strain evidence="1">Run_A_D11</strain>
    </source>
</reference>
<dbReference type="Proteomes" id="UP000035760">
    <property type="component" value="Unassembled WGS sequence"/>
</dbReference>
<dbReference type="AlphaFoldDB" id="W6MBK8"/>